<name>A0AAE3LJF6_9BACT</name>
<feature type="site" description="Important for catalytic activity, responsible for pKa modulation of the active site Glu and correct orientation of both the proton donor and substrate" evidence="5">
    <location>
        <position position="150"/>
    </location>
</feature>
<dbReference type="RefSeq" id="WP_263037174.1">
    <property type="nucleotide sequence ID" value="NZ_JAOTPL010000004.1"/>
</dbReference>
<evidence type="ECO:0000313" key="9">
    <source>
        <dbReference type="EMBL" id="MCU7693687.1"/>
    </source>
</evidence>
<keyword evidence="4 6" id="KW-0326">Glycosidase</keyword>
<dbReference type="GO" id="GO:0005975">
    <property type="term" value="P:carbohydrate metabolic process"/>
    <property type="evidence" value="ECO:0007669"/>
    <property type="project" value="InterPro"/>
</dbReference>
<evidence type="ECO:0000256" key="7">
    <source>
        <dbReference type="SAM" id="MobiDB-lite"/>
    </source>
</evidence>
<feature type="region of interest" description="Disordered" evidence="7">
    <location>
        <begin position="320"/>
        <end position="344"/>
    </location>
</feature>
<dbReference type="EMBL" id="JAOTPL010000004">
    <property type="protein sequence ID" value="MCU7693687.1"/>
    <property type="molecule type" value="Genomic_DNA"/>
</dbReference>
<organism evidence="9 10">
    <name type="scientific">Haoranjiania flava</name>
    <dbReference type="NCBI Taxonomy" id="1856322"/>
    <lineage>
        <taxon>Bacteria</taxon>
        <taxon>Pseudomonadati</taxon>
        <taxon>Bacteroidota</taxon>
        <taxon>Chitinophagia</taxon>
        <taxon>Chitinophagales</taxon>
        <taxon>Chitinophagaceae</taxon>
        <taxon>Haoranjiania</taxon>
    </lineage>
</organism>
<evidence type="ECO:0000256" key="3">
    <source>
        <dbReference type="ARBA" id="ARBA00022801"/>
    </source>
</evidence>
<gene>
    <name evidence="9" type="ORF">OD355_04050</name>
</gene>
<comment type="similarity">
    <text evidence="1 6">Belongs to the glycosyl hydrolase 43 family.</text>
</comment>
<dbReference type="AlphaFoldDB" id="A0AAE3LJF6"/>
<proteinExistence type="inferred from homology"/>
<keyword evidence="10" id="KW-1185">Reference proteome</keyword>
<dbReference type="GO" id="GO:0004553">
    <property type="term" value="F:hydrolase activity, hydrolyzing O-glycosyl compounds"/>
    <property type="evidence" value="ECO:0007669"/>
    <property type="project" value="InterPro"/>
</dbReference>
<dbReference type="PIRSF" id="PIRSF025414">
    <property type="entry name" value="Alpha-L-arabinofuranosidase"/>
    <property type="match status" value="1"/>
</dbReference>
<dbReference type="CDD" id="cd18820">
    <property type="entry name" value="GH43_LbAraf43-like"/>
    <property type="match status" value="1"/>
</dbReference>
<evidence type="ECO:0000256" key="2">
    <source>
        <dbReference type="ARBA" id="ARBA00022729"/>
    </source>
</evidence>
<dbReference type="Proteomes" id="UP001209317">
    <property type="component" value="Unassembled WGS sequence"/>
</dbReference>
<evidence type="ECO:0000256" key="8">
    <source>
        <dbReference type="SAM" id="SignalP"/>
    </source>
</evidence>
<keyword evidence="3 6" id="KW-0378">Hydrolase</keyword>
<dbReference type="InterPro" id="IPR006710">
    <property type="entry name" value="Glyco_hydro_43"/>
</dbReference>
<protein>
    <submittedName>
        <fullName evidence="9">Glycoside hydrolase family 43 protein</fullName>
    </submittedName>
</protein>
<evidence type="ECO:0000256" key="1">
    <source>
        <dbReference type="ARBA" id="ARBA00009865"/>
    </source>
</evidence>
<reference evidence="9" key="1">
    <citation type="submission" date="2022-10" db="EMBL/GenBank/DDBJ databases">
        <authorList>
            <person name="Kim H.S."/>
            <person name="Kim J.-S."/>
            <person name="Suh M.K."/>
            <person name="Eom M.K."/>
            <person name="Lee J.-S."/>
        </authorList>
    </citation>
    <scope>NUCLEOTIDE SEQUENCE</scope>
    <source>
        <strain evidence="9">LIP-5</strain>
    </source>
</reference>
<evidence type="ECO:0000256" key="5">
    <source>
        <dbReference type="PIRSR" id="PIRSR606710-2"/>
    </source>
</evidence>
<dbReference type="Gene3D" id="2.115.10.20">
    <property type="entry name" value="Glycosyl hydrolase domain, family 43"/>
    <property type="match status" value="1"/>
</dbReference>
<dbReference type="Pfam" id="PF04616">
    <property type="entry name" value="Glyco_hydro_43"/>
    <property type="match status" value="1"/>
</dbReference>
<dbReference type="PANTHER" id="PTHR43817:SF1">
    <property type="entry name" value="HYDROLASE, FAMILY 43, PUTATIVE (AFU_ORTHOLOGUE AFUA_3G01660)-RELATED"/>
    <property type="match status" value="1"/>
</dbReference>
<feature type="signal peptide" evidence="8">
    <location>
        <begin position="1"/>
        <end position="20"/>
    </location>
</feature>
<dbReference type="SUPFAM" id="SSF75005">
    <property type="entry name" value="Arabinanase/levansucrase/invertase"/>
    <property type="match status" value="1"/>
</dbReference>
<dbReference type="PROSITE" id="PS51257">
    <property type="entry name" value="PROKAR_LIPOPROTEIN"/>
    <property type="match status" value="1"/>
</dbReference>
<accession>A0AAE3LJF6</accession>
<evidence type="ECO:0000313" key="10">
    <source>
        <dbReference type="Proteomes" id="UP001209317"/>
    </source>
</evidence>
<keyword evidence="2 8" id="KW-0732">Signal</keyword>
<evidence type="ECO:0000256" key="4">
    <source>
        <dbReference type="ARBA" id="ARBA00023295"/>
    </source>
</evidence>
<dbReference type="InterPro" id="IPR016828">
    <property type="entry name" value="Alpha-L-arabinofuranosidase"/>
</dbReference>
<feature type="chain" id="PRO_5042143556" evidence="8">
    <location>
        <begin position="21"/>
        <end position="344"/>
    </location>
</feature>
<evidence type="ECO:0000256" key="6">
    <source>
        <dbReference type="RuleBase" id="RU361187"/>
    </source>
</evidence>
<comment type="caution">
    <text evidence="9">The sequence shown here is derived from an EMBL/GenBank/DDBJ whole genome shotgun (WGS) entry which is preliminary data.</text>
</comment>
<sequence>MRFRIALFFLLGLAACTAPHTSQRVTKTFTNPLLPSGADPYSIYKDGYYYYTHTTGTNLTIWKAKNLSDLKTAEKKVVWTPPPSTMYSKQIWAPEIHFIDGKWYMYFAADDGNNVNHRMYVVQNSEADPLKGTWILKGKVADASDKWAIDGNLIQHKGVWYIAWSGWEGDVNGMQNIYIAKMENPWTISGERVKISSPDLPWERNGRLGDAYVYVNEGPQFLPYKNKLHIVYSANGCWTDDYSLGLLTADANADLLDPASWKKHPKPLFVKSPENGVHAPGHNSFFKSPDGREDWILYHANDKPGQGCGGHRSPRAQRFNWNRDGTPNFGKPIRPGVQLQSPST</sequence>
<dbReference type="InterPro" id="IPR023296">
    <property type="entry name" value="Glyco_hydro_beta-prop_sf"/>
</dbReference>
<dbReference type="PANTHER" id="PTHR43817">
    <property type="entry name" value="GLYCOSYL HYDROLASE"/>
    <property type="match status" value="1"/>
</dbReference>